<proteinExistence type="inferred from homology"/>
<dbReference type="PANTHER" id="PTHR21700">
    <property type="entry name" value="TRANSTHYRETIN-LIKE FAMILY PROTEIN-RELATED"/>
    <property type="match status" value="1"/>
</dbReference>
<keyword evidence="3" id="KW-0964">Secreted</keyword>
<feature type="signal peptide" evidence="5">
    <location>
        <begin position="1"/>
        <end position="17"/>
    </location>
</feature>
<evidence type="ECO:0000256" key="3">
    <source>
        <dbReference type="ARBA" id="ARBA00022525"/>
    </source>
</evidence>
<reference evidence="7" key="1">
    <citation type="submission" date="2016-11" db="UniProtKB">
        <authorList>
            <consortium name="WormBaseParasite"/>
        </authorList>
    </citation>
    <scope>IDENTIFICATION</scope>
</reference>
<keyword evidence="6" id="KW-1185">Reference proteome</keyword>
<evidence type="ECO:0000256" key="5">
    <source>
        <dbReference type="SAM" id="SignalP"/>
    </source>
</evidence>
<dbReference type="InterPro" id="IPR001534">
    <property type="entry name" value="Transthyretin-like"/>
</dbReference>
<dbReference type="Proteomes" id="UP000095282">
    <property type="component" value="Unplaced"/>
</dbReference>
<dbReference type="Pfam" id="PF01060">
    <property type="entry name" value="TTR-52"/>
    <property type="match status" value="1"/>
</dbReference>
<dbReference type="InterPro" id="IPR038479">
    <property type="entry name" value="Transthyretin-like_sf"/>
</dbReference>
<evidence type="ECO:0000313" key="6">
    <source>
        <dbReference type="Proteomes" id="UP000095282"/>
    </source>
</evidence>
<dbReference type="Gene3D" id="2.60.40.3330">
    <property type="match status" value="1"/>
</dbReference>
<dbReference type="WBParaSite" id="Csp11.Scaffold629.g15769.t2">
    <property type="protein sequence ID" value="Csp11.Scaffold629.g15769.t2"/>
    <property type="gene ID" value="Csp11.Scaffold629.g15769"/>
</dbReference>
<dbReference type="GO" id="GO:0005576">
    <property type="term" value="C:extracellular region"/>
    <property type="evidence" value="ECO:0007669"/>
    <property type="project" value="UniProtKB-SubCell"/>
</dbReference>
<feature type="chain" id="PRO_5009308611" evidence="5">
    <location>
        <begin position="18"/>
        <end position="170"/>
    </location>
</feature>
<organism evidence="6 7">
    <name type="scientific">Caenorhabditis tropicalis</name>
    <dbReference type="NCBI Taxonomy" id="1561998"/>
    <lineage>
        <taxon>Eukaryota</taxon>
        <taxon>Metazoa</taxon>
        <taxon>Ecdysozoa</taxon>
        <taxon>Nematoda</taxon>
        <taxon>Chromadorea</taxon>
        <taxon>Rhabditida</taxon>
        <taxon>Rhabditina</taxon>
        <taxon>Rhabditomorpha</taxon>
        <taxon>Rhabditoidea</taxon>
        <taxon>Rhabditidae</taxon>
        <taxon>Peloderinae</taxon>
        <taxon>Caenorhabditis</taxon>
    </lineage>
</organism>
<sequence length="170" mass="19205">MMFGYVLVIAIIGSTEAFRLQGVAVKGKLTCGGKPWKNAKVKLFDIDTNPGDPDDLLDEKYTDKDGEFRVDGTTREMTPIDPVLYIYHDCDDSIKVGMIFELFTSHENFSAVPKENNNDDTEKVHSFWDSNTLDGYRRIEFRNGLSGTRQKLLSLKLELDSIFGILNEIG</sequence>
<dbReference type="GO" id="GO:0009986">
    <property type="term" value="C:cell surface"/>
    <property type="evidence" value="ECO:0007669"/>
    <property type="project" value="InterPro"/>
</dbReference>
<evidence type="ECO:0000256" key="4">
    <source>
        <dbReference type="ARBA" id="ARBA00022729"/>
    </source>
</evidence>
<accession>A0A1I7U7Y8</accession>
<comment type="similarity">
    <text evidence="2">Belongs to the nematode transthyretin-like family.</text>
</comment>
<evidence type="ECO:0000256" key="1">
    <source>
        <dbReference type="ARBA" id="ARBA00004613"/>
    </source>
</evidence>
<keyword evidence="4 5" id="KW-0732">Signal</keyword>
<dbReference type="PANTHER" id="PTHR21700:SF56">
    <property type="entry name" value="TRANSTHYRETIN-LIKE FAMILY PROTEIN"/>
    <property type="match status" value="1"/>
</dbReference>
<protein>
    <submittedName>
        <fullName evidence="7">Transthyretin-like family protein</fullName>
    </submittedName>
</protein>
<evidence type="ECO:0000256" key="2">
    <source>
        <dbReference type="ARBA" id="ARBA00010112"/>
    </source>
</evidence>
<dbReference type="AlphaFoldDB" id="A0A1I7U7Y8"/>
<name>A0A1I7U7Y8_9PELO</name>
<comment type="subcellular location">
    <subcellularLocation>
        <location evidence="1">Secreted</location>
    </subcellularLocation>
</comment>
<evidence type="ECO:0000313" key="7">
    <source>
        <dbReference type="WBParaSite" id="Csp11.Scaffold629.g15769.t2"/>
    </source>
</evidence>